<protein>
    <submittedName>
        <fullName evidence="1">Uncharacterized protein</fullName>
    </submittedName>
</protein>
<evidence type="ECO:0000313" key="2">
    <source>
        <dbReference type="Proteomes" id="UP000574104"/>
    </source>
</evidence>
<reference evidence="1 2" key="1">
    <citation type="submission" date="2020-03" db="EMBL/GenBank/DDBJ databases">
        <title>Soil Listeria distribution.</title>
        <authorList>
            <person name="Liao J."/>
            <person name="Wiedmann M."/>
        </authorList>
    </citation>
    <scope>NUCLEOTIDE SEQUENCE [LARGE SCALE GENOMIC DNA]</scope>
    <source>
        <strain evidence="1 2">FSL L7-1299</strain>
    </source>
</reference>
<sequence length="75" mass="8391">MPKLKVGDMVEIQDRAGAEQYTTEGQHCLVIETGTVFMNGDGQFLQTLRLQDPCGDEFFILSRQVKLIKNGGMNK</sequence>
<comment type="caution">
    <text evidence="1">The sequence shown here is derived from an EMBL/GenBank/DDBJ whole genome shotgun (WGS) entry which is preliminary data.</text>
</comment>
<evidence type="ECO:0000313" key="1">
    <source>
        <dbReference type="EMBL" id="MBC1616397.1"/>
    </source>
</evidence>
<dbReference type="Proteomes" id="UP000574104">
    <property type="component" value="Unassembled WGS sequence"/>
</dbReference>
<organism evidence="1 2">
    <name type="scientific">Listeria booriae</name>
    <dbReference type="NCBI Taxonomy" id="1552123"/>
    <lineage>
        <taxon>Bacteria</taxon>
        <taxon>Bacillati</taxon>
        <taxon>Bacillota</taxon>
        <taxon>Bacilli</taxon>
        <taxon>Bacillales</taxon>
        <taxon>Listeriaceae</taxon>
        <taxon>Listeria</taxon>
    </lineage>
</organism>
<gene>
    <name evidence="1" type="ORF">HB904_09365</name>
</gene>
<dbReference type="RefSeq" id="WP_185434377.1">
    <property type="nucleotide sequence ID" value="NZ_JAARSH010000005.1"/>
</dbReference>
<dbReference type="AlphaFoldDB" id="A0A842AG99"/>
<name>A0A842AG99_9LIST</name>
<accession>A0A842AG99</accession>
<proteinExistence type="predicted"/>
<dbReference type="EMBL" id="JAARSH010000005">
    <property type="protein sequence ID" value="MBC1616397.1"/>
    <property type="molecule type" value="Genomic_DNA"/>
</dbReference>